<gene>
    <name evidence="4" type="ORF">E0W69_017225</name>
</gene>
<dbReference type="Proteomes" id="UP000292424">
    <property type="component" value="Chromosome"/>
</dbReference>
<protein>
    <submittedName>
        <fullName evidence="4">Hsp20/alpha crystallin family protein</fullName>
    </submittedName>
</protein>
<dbReference type="InterPro" id="IPR008978">
    <property type="entry name" value="HSP20-like_chaperone"/>
</dbReference>
<dbReference type="CDD" id="cd06464">
    <property type="entry name" value="ACD_sHsps-like"/>
    <property type="match status" value="1"/>
</dbReference>
<organism evidence="4 5">
    <name type="scientific">Rhizosphaericola mali</name>
    <dbReference type="NCBI Taxonomy" id="2545455"/>
    <lineage>
        <taxon>Bacteria</taxon>
        <taxon>Pseudomonadati</taxon>
        <taxon>Bacteroidota</taxon>
        <taxon>Chitinophagia</taxon>
        <taxon>Chitinophagales</taxon>
        <taxon>Chitinophagaceae</taxon>
        <taxon>Rhizosphaericola</taxon>
    </lineage>
</organism>
<dbReference type="PANTHER" id="PTHR11527">
    <property type="entry name" value="HEAT-SHOCK PROTEIN 20 FAMILY MEMBER"/>
    <property type="match status" value="1"/>
</dbReference>
<evidence type="ECO:0000256" key="1">
    <source>
        <dbReference type="PROSITE-ProRule" id="PRU00285"/>
    </source>
</evidence>
<evidence type="ECO:0000259" key="3">
    <source>
        <dbReference type="PROSITE" id="PS01031"/>
    </source>
</evidence>
<dbReference type="PROSITE" id="PS01031">
    <property type="entry name" value="SHSP"/>
    <property type="match status" value="1"/>
</dbReference>
<dbReference type="Gene3D" id="2.60.40.790">
    <property type="match status" value="1"/>
</dbReference>
<evidence type="ECO:0000313" key="4">
    <source>
        <dbReference type="EMBL" id="QES90319.1"/>
    </source>
</evidence>
<proteinExistence type="inferred from homology"/>
<dbReference type="InterPro" id="IPR002068">
    <property type="entry name" value="A-crystallin/Hsp20_dom"/>
</dbReference>
<name>A0A5P2G7R9_9BACT</name>
<dbReference type="Pfam" id="PF00011">
    <property type="entry name" value="HSP20"/>
    <property type="match status" value="1"/>
</dbReference>
<dbReference type="EMBL" id="CP044016">
    <property type="protein sequence ID" value="QES90319.1"/>
    <property type="molecule type" value="Genomic_DNA"/>
</dbReference>
<dbReference type="SUPFAM" id="SSF49764">
    <property type="entry name" value="HSP20-like chaperones"/>
    <property type="match status" value="1"/>
</dbReference>
<dbReference type="AlphaFoldDB" id="A0A5P2G7R9"/>
<dbReference type="RefSeq" id="WP_131331304.1">
    <property type="nucleotide sequence ID" value="NZ_CP044016.1"/>
</dbReference>
<dbReference type="InterPro" id="IPR031107">
    <property type="entry name" value="Small_HSP"/>
</dbReference>
<dbReference type="OrthoDB" id="9814487at2"/>
<evidence type="ECO:0000313" key="5">
    <source>
        <dbReference type="Proteomes" id="UP000292424"/>
    </source>
</evidence>
<keyword evidence="5" id="KW-1185">Reference proteome</keyword>
<feature type="domain" description="SHSP" evidence="3">
    <location>
        <begin position="35"/>
        <end position="149"/>
    </location>
</feature>
<comment type="similarity">
    <text evidence="1 2">Belongs to the small heat shock protein (HSP20) family.</text>
</comment>
<evidence type="ECO:0000256" key="2">
    <source>
        <dbReference type="RuleBase" id="RU003616"/>
    </source>
</evidence>
<reference evidence="4 5" key="1">
    <citation type="submission" date="2019-09" db="EMBL/GenBank/DDBJ databases">
        <title>Complete genome sequence of Arachidicoccus sp. B3-10 isolated from apple orchard soil.</title>
        <authorList>
            <person name="Kim H.S."/>
            <person name="Han K.-I."/>
            <person name="Suh M.K."/>
            <person name="Lee K.C."/>
            <person name="Eom M.K."/>
            <person name="Kim J.-S."/>
            <person name="Kang S.W."/>
            <person name="Sin Y."/>
            <person name="Lee J.-S."/>
        </authorList>
    </citation>
    <scope>NUCLEOTIDE SEQUENCE [LARGE SCALE GENOMIC DNA]</scope>
    <source>
        <strain evidence="4 5">B3-10</strain>
    </source>
</reference>
<accession>A0A5P2G7R9</accession>
<sequence>MSTVKKYENPFNGFPKLLDDFFGHELSDWRNNNFSETSTTIPSANIKETADNYQVELAAPGLEKSDFDIKLEDCRLIISSLKKQENETKEDKYTRREFSYQSFQRSFTLPRDIVDVENIKAQYENGLLTIDIPKKEEAKKKAPKLIEIG</sequence>
<dbReference type="KEGG" id="arac:E0W69_017225"/>